<evidence type="ECO:0000313" key="2">
    <source>
        <dbReference type="Proteomes" id="UP000260025"/>
    </source>
</evidence>
<reference evidence="1 2" key="1">
    <citation type="submission" date="2018-08" db="EMBL/GenBank/DDBJ databases">
        <title>A genome reference for cultivated species of the human gut microbiota.</title>
        <authorList>
            <person name="Zou Y."/>
            <person name="Xue W."/>
            <person name="Luo G."/>
        </authorList>
    </citation>
    <scope>NUCLEOTIDE SEQUENCE [LARGE SCALE GENOMIC DNA]</scope>
    <source>
        <strain evidence="1 2">OF01-2LB</strain>
    </source>
</reference>
<dbReference type="AlphaFoldDB" id="A0A3E2W4N8"/>
<gene>
    <name evidence="1" type="ORF">DXA38_01330</name>
</gene>
<name>A0A3E2W4N8_CLOIN</name>
<dbReference type="EMBL" id="QVEV01000001">
    <property type="protein sequence ID" value="RGC19159.1"/>
    <property type="molecule type" value="Genomic_DNA"/>
</dbReference>
<evidence type="ECO:0000313" key="1">
    <source>
        <dbReference type="EMBL" id="RGC19159.1"/>
    </source>
</evidence>
<sequence length="98" mass="10831">MITLKILYMLSTKWEECYVSFPLVLARHGLAETSRAAGRGSGLDTYVDGCSSNHFLAFMETLDALKALLGISILGEMLAYELLYSAVKIIKPKRTIVT</sequence>
<comment type="caution">
    <text evidence="1">The sequence shown here is derived from an EMBL/GenBank/DDBJ whole genome shotgun (WGS) entry which is preliminary data.</text>
</comment>
<organism evidence="1 2">
    <name type="scientific">Clostridium innocuum</name>
    <dbReference type="NCBI Taxonomy" id="1522"/>
    <lineage>
        <taxon>Bacteria</taxon>
        <taxon>Bacillati</taxon>
        <taxon>Bacillota</taxon>
        <taxon>Clostridia</taxon>
        <taxon>Eubacteriales</taxon>
        <taxon>Clostridiaceae</taxon>
        <taxon>Clostridium</taxon>
    </lineage>
</organism>
<proteinExistence type="predicted"/>
<dbReference type="Proteomes" id="UP000260025">
    <property type="component" value="Unassembled WGS sequence"/>
</dbReference>
<accession>A0A3E2W4N8</accession>
<protein>
    <submittedName>
        <fullName evidence="1">Uncharacterized protein</fullName>
    </submittedName>
</protein>